<accession>A0ABR4C538</accession>
<sequence>MAESDDTPFNFLHFYKTQLFTEQASRQAFTLYIYFGIPTATAFRMGFVYLLCLKGIRSGIWVWDGMGWIGWTFIGFGLHICIHTRRMEEMGTLDGLGRLTCAFTFYRGKKGRETGRKELSTAPPLRDLMKKGGDRLDYLGCAYAYTIDSSKSNPIKSRT</sequence>
<gene>
    <name evidence="2" type="ORF">VTL71DRAFT_4189</name>
</gene>
<name>A0ABR4C538_9HELO</name>
<feature type="transmembrane region" description="Helical" evidence="1">
    <location>
        <begin position="31"/>
        <end position="53"/>
    </location>
</feature>
<evidence type="ECO:0000256" key="1">
    <source>
        <dbReference type="SAM" id="Phobius"/>
    </source>
</evidence>
<keyword evidence="1" id="KW-1133">Transmembrane helix</keyword>
<keyword evidence="1" id="KW-0472">Membrane</keyword>
<evidence type="ECO:0000313" key="2">
    <source>
        <dbReference type="EMBL" id="KAL2065049.1"/>
    </source>
</evidence>
<keyword evidence="1" id="KW-0812">Transmembrane</keyword>
<reference evidence="2 3" key="1">
    <citation type="journal article" date="2024" name="Commun. Biol.">
        <title>Comparative genomic analysis of thermophilic fungi reveals convergent evolutionary adaptations and gene losses.</title>
        <authorList>
            <person name="Steindorff A.S."/>
            <person name="Aguilar-Pontes M.V."/>
            <person name="Robinson A.J."/>
            <person name="Andreopoulos B."/>
            <person name="LaButti K."/>
            <person name="Kuo A."/>
            <person name="Mondo S."/>
            <person name="Riley R."/>
            <person name="Otillar R."/>
            <person name="Haridas S."/>
            <person name="Lipzen A."/>
            <person name="Grimwood J."/>
            <person name="Schmutz J."/>
            <person name="Clum A."/>
            <person name="Reid I.D."/>
            <person name="Moisan M.C."/>
            <person name="Butler G."/>
            <person name="Nguyen T.T.M."/>
            <person name="Dewar K."/>
            <person name="Conant G."/>
            <person name="Drula E."/>
            <person name="Henrissat B."/>
            <person name="Hansel C."/>
            <person name="Singer S."/>
            <person name="Hutchinson M.I."/>
            <person name="de Vries R.P."/>
            <person name="Natvig D.O."/>
            <person name="Powell A.J."/>
            <person name="Tsang A."/>
            <person name="Grigoriev I.V."/>
        </authorList>
    </citation>
    <scope>NUCLEOTIDE SEQUENCE [LARGE SCALE GENOMIC DNA]</scope>
    <source>
        <strain evidence="2 3">CBS 494.80</strain>
    </source>
</reference>
<dbReference type="EMBL" id="JAZHXI010000013">
    <property type="protein sequence ID" value="KAL2065049.1"/>
    <property type="molecule type" value="Genomic_DNA"/>
</dbReference>
<protein>
    <submittedName>
        <fullName evidence="2">Uncharacterized protein</fullName>
    </submittedName>
</protein>
<proteinExistence type="predicted"/>
<evidence type="ECO:0000313" key="3">
    <source>
        <dbReference type="Proteomes" id="UP001595075"/>
    </source>
</evidence>
<comment type="caution">
    <text evidence="2">The sequence shown here is derived from an EMBL/GenBank/DDBJ whole genome shotgun (WGS) entry which is preliminary data.</text>
</comment>
<organism evidence="2 3">
    <name type="scientific">Oculimacula yallundae</name>
    <dbReference type="NCBI Taxonomy" id="86028"/>
    <lineage>
        <taxon>Eukaryota</taxon>
        <taxon>Fungi</taxon>
        <taxon>Dikarya</taxon>
        <taxon>Ascomycota</taxon>
        <taxon>Pezizomycotina</taxon>
        <taxon>Leotiomycetes</taxon>
        <taxon>Helotiales</taxon>
        <taxon>Ploettnerulaceae</taxon>
        <taxon>Oculimacula</taxon>
    </lineage>
</organism>
<dbReference type="Proteomes" id="UP001595075">
    <property type="component" value="Unassembled WGS sequence"/>
</dbReference>
<keyword evidence="3" id="KW-1185">Reference proteome</keyword>
<feature type="transmembrane region" description="Helical" evidence="1">
    <location>
        <begin position="60"/>
        <end position="80"/>
    </location>
</feature>